<evidence type="ECO:0000256" key="3">
    <source>
        <dbReference type="ARBA" id="ARBA00023125"/>
    </source>
</evidence>
<dbReference type="Gene3D" id="3.90.220.20">
    <property type="entry name" value="DNA methylase specificity domains"/>
    <property type="match status" value="2"/>
</dbReference>
<name>A0A4U8TN55_9HELI</name>
<dbReference type="PANTHER" id="PTHR30408">
    <property type="entry name" value="TYPE-1 RESTRICTION ENZYME ECOKI SPECIFICITY PROTEIN"/>
    <property type="match status" value="1"/>
</dbReference>
<dbReference type="GO" id="GO:0004519">
    <property type="term" value="F:endonuclease activity"/>
    <property type="evidence" value="ECO:0007669"/>
    <property type="project" value="UniProtKB-KW"/>
</dbReference>
<dbReference type="InterPro" id="IPR052021">
    <property type="entry name" value="Type-I_RS_S_subunit"/>
</dbReference>
<protein>
    <submittedName>
        <fullName evidence="5">Restriction endonuclease subunit S</fullName>
    </submittedName>
</protein>
<evidence type="ECO:0000313" key="6">
    <source>
        <dbReference type="Proteomes" id="UP000029707"/>
    </source>
</evidence>
<evidence type="ECO:0000259" key="4">
    <source>
        <dbReference type="Pfam" id="PF01420"/>
    </source>
</evidence>
<keyword evidence="5" id="KW-0540">Nuclease</keyword>
<dbReference type="InterPro" id="IPR000055">
    <property type="entry name" value="Restrct_endonuc_typeI_TRD"/>
</dbReference>
<dbReference type="AlphaFoldDB" id="A0A4U8TN55"/>
<dbReference type="CDD" id="cd17500">
    <property type="entry name" value="RMtype1_S_MmaGORF2198P_TRD1-CR1_like"/>
    <property type="match status" value="1"/>
</dbReference>
<dbReference type="CDD" id="cd17244">
    <property type="entry name" value="RMtype1_S_Apa101655I-TRD2-CR2_like"/>
    <property type="match status" value="1"/>
</dbReference>
<evidence type="ECO:0000256" key="1">
    <source>
        <dbReference type="ARBA" id="ARBA00010923"/>
    </source>
</evidence>
<dbReference type="RefSeq" id="WP_052061170.1">
    <property type="nucleotide sequence ID" value="NZ_CAMRWY010000012.1"/>
</dbReference>
<feature type="domain" description="Type I restriction modification DNA specificity" evidence="4">
    <location>
        <begin position="5"/>
        <end position="180"/>
    </location>
</feature>
<dbReference type="Pfam" id="PF01420">
    <property type="entry name" value="Methylase_S"/>
    <property type="match status" value="2"/>
</dbReference>
<accession>A0A4U8TN55</accession>
<dbReference type="EMBL" id="JRMQ02000004">
    <property type="protein sequence ID" value="TLE02010.1"/>
    <property type="molecule type" value="Genomic_DNA"/>
</dbReference>
<dbReference type="PANTHER" id="PTHR30408:SF12">
    <property type="entry name" value="TYPE I RESTRICTION ENZYME MJAVIII SPECIFICITY SUBUNIT"/>
    <property type="match status" value="1"/>
</dbReference>
<organism evidence="5 6">
    <name type="scientific">Helicobacter japonicus</name>
    <dbReference type="NCBI Taxonomy" id="425400"/>
    <lineage>
        <taxon>Bacteria</taxon>
        <taxon>Pseudomonadati</taxon>
        <taxon>Campylobacterota</taxon>
        <taxon>Epsilonproteobacteria</taxon>
        <taxon>Campylobacterales</taxon>
        <taxon>Helicobacteraceae</taxon>
        <taxon>Helicobacter</taxon>
    </lineage>
</organism>
<keyword evidence="5" id="KW-0255">Endonuclease</keyword>
<gene>
    <name evidence="5" type="ORF">LS65_004045</name>
</gene>
<dbReference type="InterPro" id="IPR044946">
    <property type="entry name" value="Restrct_endonuc_typeI_TRD_sf"/>
</dbReference>
<keyword evidence="2" id="KW-0680">Restriction system</keyword>
<dbReference type="Proteomes" id="UP000029707">
    <property type="component" value="Unassembled WGS sequence"/>
</dbReference>
<dbReference type="OrthoDB" id="5323932at2"/>
<keyword evidence="3" id="KW-0238">DNA-binding</keyword>
<dbReference type="GO" id="GO:0009307">
    <property type="term" value="P:DNA restriction-modification system"/>
    <property type="evidence" value="ECO:0007669"/>
    <property type="project" value="UniProtKB-KW"/>
</dbReference>
<reference evidence="5 6" key="1">
    <citation type="journal article" date="2014" name="Genome Announc.">
        <title>Draft genome sequences of eight enterohepatic helicobacter species isolated from both laboratory and wild rodents.</title>
        <authorList>
            <person name="Sheh A."/>
            <person name="Shen Z."/>
            <person name="Fox J.G."/>
        </authorList>
    </citation>
    <scope>NUCLEOTIDE SEQUENCE [LARGE SCALE GENOMIC DNA]</scope>
    <source>
        <strain evidence="5 6">MIT 01-6451</strain>
    </source>
</reference>
<dbReference type="SUPFAM" id="SSF116734">
    <property type="entry name" value="DNA methylase specificity domain"/>
    <property type="match status" value="2"/>
</dbReference>
<proteinExistence type="inferred from homology"/>
<comment type="similarity">
    <text evidence="1">Belongs to the type-I restriction system S methylase family.</text>
</comment>
<dbReference type="Gene3D" id="1.10.287.1120">
    <property type="entry name" value="Bipartite methylase S protein"/>
    <property type="match status" value="1"/>
</dbReference>
<sequence length="393" mass="44860">MNKTTWQRVKLGEVAESIVSGGTPLTSKSEYYNGAIPWLNTKEVKNNRIYFTEKTITEFGLANSSAKWIEKDSVIVAMYGATAGKVAINKIPLTTNQACCNITLDANKADYNFIYYTLLNSFEKLEQMTSGAAQQNLNVGLISNFSFSLPPLETQRKIAEILSSFDDKIDLLHRQNKTLESLSLTLFHHTFIENPKRNAWEEKPLSEIAEIKIGRTPPRKEKQWFSTDSKNTKWISIKDMEEKIFIFNTSEFLTAEAINKFKIPIIPPKTIILSFKMTLGRVGITTENMLSNEAIAHFNLYDKYEHFTEYLYLFLKMFKYETLGSTSSIVTAINTSLIKNIKIAIPDKATLNDFQIQAKGFFDKIYNNVKQIQNLESLRDIMLPKLLSGEMEV</sequence>
<feature type="domain" description="Type I restriction modification DNA specificity" evidence="4">
    <location>
        <begin position="200"/>
        <end position="367"/>
    </location>
</feature>
<evidence type="ECO:0000313" key="5">
    <source>
        <dbReference type="EMBL" id="TLE02010.1"/>
    </source>
</evidence>
<evidence type="ECO:0000256" key="2">
    <source>
        <dbReference type="ARBA" id="ARBA00022747"/>
    </source>
</evidence>
<keyword evidence="5" id="KW-0378">Hydrolase</keyword>
<comment type="caution">
    <text evidence="5">The sequence shown here is derived from an EMBL/GenBank/DDBJ whole genome shotgun (WGS) entry which is preliminary data.</text>
</comment>
<dbReference type="GO" id="GO:0003677">
    <property type="term" value="F:DNA binding"/>
    <property type="evidence" value="ECO:0007669"/>
    <property type="project" value="UniProtKB-KW"/>
</dbReference>
<keyword evidence="6" id="KW-1185">Reference proteome</keyword>